<organism evidence="1 2">
    <name type="scientific">Rhabditophanes sp. KR3021</name>
    <dbReference type="NCBI Taxonomy" id="114890"/>
    <lineage>
        <taxon>Eukaryota</taxon>
        <taxon>Metazoa</taxon>
        <taxon>Ecdysozoa</taxon>
        <taxon>Nematoda</taxon>
        <taxon>Chromadorea</taxon>
        <taxon>Rhabditida</taxon>
        <taxon>Tylenchina</taxon>
        <taxon>Panagrolaimomorpha</taxon>
        <taxon>Strongyloidoidea</taxon>
        <taxon>Alloionematidae</taxon>
        <taxon>Rhabditophanes</taxon>
    </lineage>
</organism>
<evidence type="ECO:0000313" key="2">
    <source>
        <dbReference type="WBParaSite" id="RSKR_0000361100.1"/>
    </source>
</evidence>
<accession>A0AC35TR46</accession>
<name>A0AC35TR46_9BILA</name>
<proteinExistence type="predicted"/>
<evidence type="ECO:0000313" key="1">
    <source>
        <dbReference type="Proteomes" id="UP000095286"/>
    </source>
</evidence>
<dbReference type="Proteomes" id="UP000095286">
    <property type="component" value="Unplaced"/>
</dbReference>
<dbReference type="WBParaSite" id="RSKR_0000361100.1">
    <property type="protein sequence ID" value="RSKR_0000361100.1"/>
    <property type="gene ID" value="RSKR_0000361100"/>
</dbReference>
<sequence>METESTWEENVCLCQVDNPETSVKLTSAIISNAKTNDYSIDDICNELYGFDDKGNVSGEMDVEARTPKGKEKISKLVNSNLNDDVYIAATNEYDEWFIMAQCKHVEYTNGKGTIRVGHDPSRELYCVKPSRPTAFKDTASLREINYEKDKSYGYQPENVAKSDLQTLTEIIDFVKTVALDQSSNDSFFTADISFVHDGDTVHPTNTPYKANPETPKSVKKKVGSGRENICWILLEIINI</sequence>
<reference evidence="2" key="1">
    <citation type="submission" date="2016-11" db="UniProtKB">
        <authorList>
            <consortium name="WormBaseParasite"/>
        </authorList>
    </citation>
    <scope>IDENTIFICATION</scope>
    <source>
        <strain evidence="2">KR3021</strain>
    </source>
</reference>
<protein>
    <submittedName>
        <fullName evidence="2">Decapping nuclease</fullName>
    </submittedName>
</protein>